<dbReference type="AlphaFoldDB" id="A0AAE3KBX5"/>
<proteinExistence type="predicted"/>
<evidence type="ECO:0000256" key="1">
    <source>
        <dbReference type="ARBA" id="ARBA00004141"/>
    </source>
</evidence>
<evidence type="ECO:0000256" key="5">
    <source>
        <dbReference type="SAM" id="Phobius"/>
    </source>
</evidence>
<feature type="transmembrane region" description="Helical" evidence="5">
    <location>
        <begin position="67"/>
        <end position="96"/>
    </location>
</feature>
<comment type="subcellular location">
    <subcellularLocation>
        <location evidence="1">Membrane</location>
        <topology evidence="1">Multi-pass membrane protein</topology>
    </subcellularLocation>
</comment>
<evidence type="ECO:0000256" key="4">
    <source>
        <dbReference type="ARBA" id="ARBA00023136"/>
    </source>
</evidence>
<dbReference type="Pfam" id="PF09685">
    <property type="entry name" value="MamF_MmsF"/>
    <property type="match status" value="1"/>
</dbReference>
<feature type="transmembrane region" description="Helical" evidence="5">
    <location>
        <begin position="23"/>
        <end position="47"/>
    </location>
</feature>
<dbReference type="InterPro" id="IPR019109">
    <property type="entry name" value="MamF_MmsF"/>
</dbReference>
<dbReference type="RefSeq" id="WP_253481411.1">
    <property type="nucleotide sequence ID" value="NZ_JALJXV010000008.1"/>
</dbReference>
<evidence type="ECO:0000256" key="3">
    <source>
        <dbReference type="ARBA" id="ARBA00022989"/>
    </source>
</evidence>
<keyword evidence="3 5" id="KW-1133">Transmembrane helix</keyword>
<evidence type="ECO:0000313" key="7">
    <source>
        <dbReference type="Proteomes" id="UP001205843"/>
    </source>
</evidence>
<gene>
    <name evidence="6" type="ORF">J2T57_003379</name>
</gene>
<keyword evidence="2 5" id="KW-0812">Transmembrane</keyword>
<keyword evidence="4 5" id="KW-0472">Membrane</keyword>
<name>A0AAE3KBX5_9GAMM</name>
<sequence length="124" mass="13657">MTEQQQVAGSPGPADGDKTMATIIYGLYVIGFFTGITALIGLVLAYVQRRDAPEWLRSHYTYQIYTFWLGLAAMVIGMLLSVVIIGFVVLVAWFVWAVIRIVIGFSELHKGRPIPNPTALLTGL</sequence>
<reference evidence="6" key="1">
    <citation type="submission" date="2022-03" db="EMBL/GenBank/DDBJ databases">
        <title>Genomic Encyclopedia of Type Strains, Phase III (KMG-III): the genomes of soil and plant-associated and newly described type strains.</title>
        <authorList>
            <person name="Whitman W."/>
        </authorList>
    </citation>
    <scope>NUCLEOTIDE SEQUENCE</scope>
    <source>
        <strain evidence="6">ANL 6-2</strain>
    </source>
</reference>
<evidence type="ECO:0000313" key="6">
    <source>
        <dbReference type="EMBL" id="MCP1676220.1"/>
    </source>
</evidence>
<dbReference type="Proteomes" id="UP001205843">
    <property type="component" value="Unassembled WGS sequence"/>
</dbReference>
<dbReference type="EMBL" id="JALJXV010000008">
    <property type="protein sequence ID" value="MCP1676220.1"/>
    <property type="molecule type" value="Genomic_DNA"/>
</dbReference>
<keyword evidence="7" id="KW-1185">Reference proteome</keyword>
<comment type="caution">
    <text evidence="6">The sequence shown here is derived from an EMBL/GenBank/DDBJ whole genome shotgun (WGS) entry which is preliminary data.</text>
</comment>
<accession>A0AAE3KBX5</accession>
<organism evidence="6 7">
    <name type="scientific">Natronocella acetinitrilica</name>
    <dbReference type="NCBI Taxonomy" id="414046"/>
    <lineage>
        <taxon>Bacteria</taxon>
        <taxon>Pseudomonadati</taxon>
        <taxon>Pseudomonadota</taxon>
        <taxon>Gammaproteobacteria</taxon>
        <taxon>Chromatiales</taxon>
        <taxon>Ectothiorhodospiraceae</taxon>
        <taxon>Natronocella</taxon>
    </lineage>
</organism>
<evidence type="ECO:0000256" key="2">
    <source>
        <dbReference type="ARBA" id="ARBA00022692"/>
    </source>
</evidence>
<protein>
    <submittedName>
        <fullName evidence="6">Membrane protein</fullName>
    </submittedName>
</protein>